<evidence type="ECO:0000313" key="8">
    <source>
        <dbReference type="Proteomes" id="UP001139648"/>
    </source>
</evidence>
<evidence type="ECO:0000256" key="2">
    <source>
        <dbReference type="ARBA" id="ARBA00023015"/>
    </source>
</evidence>
<comment type="caution">
    <text evidence="7">The sequence shown here is derived from an EMBL/GenBank/DDBJ whole genome shotgun (WGS) entry which is preliminary data.</text>
</comment>
<protein>
    <submittedName>
        <fullName evidence="7">AcrR family transcriptional regulator</fullName>
    </submittedName>
</protein>
<feature type="DNA-binding region" description="H-T-H motif" evidence="5">
    <location>
        <begin position="31"/>
        <end position="50"/>
    </location>
</feature>
<evidence type="ECO:0000256" key="4">
    <source>
        <dbReference type="ARBA" id="ARBA00023163"/>
    </source>
</evidence>
<sequence>MPKKVDHEERRRHVAEAVLRIAGRDGLGQAKLRDVAAEAGMSLGSVQHYFTSKDEMLRYVVKYLGETVTERIVAGMGESSGRPVRAFLLSMAAEMLPLDERRRAERRAGQAFTDLAVGVPELIEDLRQGDRWLRERVAELIWQGQRAGELRPGLDPEREAVVLLAVIDGLAAGLLPDIREPRQALDAVRYHLDRLAT</sequence>
<dbReference type="AlphaFoldDB" id="A0A9X2GR48"/>
<dbReference type="RefSeq" id="WP_253746170.1">
    <property type="nucleotide sequence ID" value="NZ_BAABKA010000007.1"/>
</dbReference>
<gene>
    <name evidence="7" type="ORF">HD597_005968</name>
</gene>
<dbReference type="SUPFAM" id="SSF46689">
    <property type="entry name" value="Homeodomain-like"/>
    <property type="match status" value="1"/>
</dbReference>
<evidence type="ECO:0000256" key="3">
    <source>
        <dbReference type="ARBA" id="ARBA00023125"/>
    </source>
</evidence>
<dbReference type="Pfam" id="PF13977">
    <property type="entry name" value="TetR_C_6"/>
    <property type="match status" value="1"/>
</dbReference>
<dbReference type="InterPro" id="IPR036271">
    <property type="entry name" value="Tet_transcr_reg_TetR-rel_C_sf"/>
</dbReference>
<keyword evidence="4" id="KW-0804">Transcription</keyword>
<dbReference type="InterPro" id="IPR009057">
    <property type="entry name" value="Homeodomain-like_sf"/>
</dbReference>
<dbReference type="InterPro" id="IPR039538">
    <property type="entry name" value="BetI_C"/>
</dbReference>
<reference evidence="7" key="1">
    <citation type="submission" date="2022-06" db="EMBL/GenBank/DDBJ databases">
        <title>Sequencing the genomes of 1000 actinobacteria strains.</title>
        <authorList>
            <person name="Klenk H.-P."/>
        </authorList>
    </citation>
    <scope>NUCLEOTIDE SEQUENCE</scope>
    <source>
        <strain evidence="7">DSM 46694</strain>
    </source>
</reference>
<dbReference type="Pfam" id="PF00440">
    <property type="entry name" value="TetR_N"/>
    <property type="match status" value="1"/>
</dbReference>
<keyword evidence="8" id="KW-1185">Reference proteome</keyword>
<dbReference type="PANTHER" id="PTHR47506:SF1">
    <property type="entry name" value="HTH-TYPE TRANSCRIPTIONAL REGULATOR YJDC"/>
    <property type="match status" value="1"/>
</dbReference>
<dbReference type="InterPro" id="IPR001647">
    <property type="entry name" value="HTH_TetR"/>
</dbReference>
<dbReference type="GO" id="GO:0003677">
    <property type="term" value="F:DNA binding"/>
    <property type="evidence" value="ECO:0007669"/>
    <property type="project" value="UniProtKB-UniRule"/>
</dbReference>
<proteinExistence type="predicted"/>
<name>A0A9X2GR48_9ACTN</name>
<dbReference type="Proteomes" id="UP001139648">
    <property type="component" value="Unassembled WGS sequence"/>
</dbReference>
<dbReference type="Gene3D" id="1.10.357.10">
    <property type="entry name" value="Tetracycline Repressor, domain 2"/>
    <property type="match status" value="1"/>
</dbReference>
<dbReference type="PANTHER" id="PTHR47506">
    <property type="entry name" value="TRANSCRIPTIONAL REGULATORY PROTEIN"/>
    <property type="match status" value="1"/>
</dbReference>
<dbReference type="SUPFAM" id="SSF48498">
    <property type="entry name" value="Tetracyclin repressor-like, C-terminal domain"/>
    <property type="match status" value="1"/>
</dbReference>
<feature type="domain" description="HTH tetR-type" evidence="6">
    <location>
        <begin position="8"/>
        <end position="68"/>
    </location>
</feature>
<evidence type="ECO:0000256" key="5">
    <source>
        <dbReference type="PROSITE-ProRule" id="PRU00335"/>
    </source>
</evidence>
<keyword evidence="3 5" id="KW-0238">DNA-binding</keyword>
<evidence type="ECO:0000259" key="6">
    <source>
        <dbReference type="PROSITE" id="PS50977"/>
    </source>
</evidence>
<organism evidence="7 8">
    <name type="scientific">Nonomuraea thailandensis</name>
    <dbReference type="NCBI Taxonomy" id="1188745"/>
    <lineage>
        <taxon>Bacteria</taxon>
        <taxon>Bacillati</taxon>
        <taxon>Actinomycetota</taxon>
        <taxon>Actinomycetes</taxon>
        <taxon>Streptosporangiales</taxon>
        <taxon>Streptosporangiaceae</taxon>
        <taxon>Nonomuraea</taxon>
    </lineage>
</organism>
<keyword evidence="1" id="KW-0678">Repressor</keyword>
<keyword evidence="2" id="KW-0805">Transcription regulation</keyword>
<evidence type="ECO:0000256" key="1">
    <source>
        <dbReference type="ARBA" id="ARBA00022491"/>
    </source>
</evidence>
<dbReference type="PROSITE" id="PS50977">
    <property type="entry name" value="HTH_TETR_2"/>
    <property type="match status" value="1"/>
</dbReference>
<dbReference type="EMBL" id="JAMZEB010000002">
    <property type="protein sequence ID" value="MCP2358948.1"/>
    <property type="molecule type" value="Genomic_DNA"/>
</dbReference>
<evidence type="ECO:0000313" key="7">
    <source>
        <dbReference type="EMBL" id="MCP2358948.1"/>
    </source>
</evidence>
<accession>A0A9X2GR48</accession>